<dbReference type="GO" id="GO:0006355">
    <property type="term" value="P:regulation of DNA-templated transcription"/>
    <property type="evidence" value="ECO:0007669"/>
    <property type="project" value="InterPro"/>
</dbReference>
<reference evidence="8 9" key="1">
    <citation type="submission" date="2018-11" db="EMBL/GenBank/DDBJ databases">
        <title>Sequencing the genomes of 1000 actinobacteria strains.</title>
        <authorList>
            <person name="Klenk H.-P."/>
        </authorList>
    </citation>
    <scope>NUCLEOTIDE SEQUENCE [LARGE SCALE GENOMIC DNA]</scope>
    <source>
        <strain evidence="8 9">DSM 13521</strain>
    </source>
</reference>
<dbReference type="InterPro" id="IPR011006">
    <property type="entry name" value="CheY-like_superfamily"/>
</dbReference>
<evidence type="ECO:0000256" key="5">
    <source>
        <dbReference type="PROSITE-ProRule" id="PRU00169"/>
    </source>
</evidence>
<evidence type="ECO:0000256" key="1">
    <source>
        <dbReference type="ARBA" id="ARBA00022553"/>
    </source>
</evidence>
<dbReference type="SMART" id="SM00448">
    <property type="entry name" value="REC"/>
    <property type="match status" value="1"/>
</dbReference>
<dbReference type="Gene3D" id="1.10.10.10">
    <property type="entry name" value="Winged helix-like DNA-binding domain superfamily/Winged helix DNA-binding domain"/>
    <property type="match status" value="1"/>
</dbReference>
<dbReference type="PROSITE" id="PS50043">
    <property type="entry name" value="HTH_LUXR_2"/>
    <property type="match status" value="1"/>
</dbReference>
<proteinExistence type="predicted"/>
<keyword evidence="9" id="KW-1185">Reference proteome</keyword>
<dbReference type="InterPro" id="IPR058245">
    <property type="entry name" value="NreC/VraR/RcsB-like_REC"/>
</dbReference>
<dbReference type="GO" id="GO:0000160">
    <property type="term" value="P:phosphorelay signal transduction system"/>
    <property type="evidence" value="ECO:0007669"/>
    <property type="project" value="InterPro"/>
</dbReference>
<feature type="domain" description="HTH luxR-type" evidence="6">
    <location>
        <begin position="147"/>
        <end position="217"/>
    </location>
</feature>
<dbReference type="CDD" id="cd06170">
    <property type="entry name" value="LuxR_C_like"/>
    <property type="match status" value="1"/>
</dbReference>
<sequence length="222" mass="23355">MTPPPARIALAEDSALLREGLLRLLGEAGFEIVGSHGDGASLLAALDAEAPDAVVLDVRMPPTFTDEGVRTALEVRRRRPGTAVLLLSQYVESVYAQELFAAGEGGCGYLLKDRVLSLADLSGALERLLAGSTVLDPEIVAALVGARRDPLAALTPSELEVLGDMARGRTNQEIAAARVVSLGTVEKQVGSVFDKLGLDAADGGHRRVLAVLTWLRSPRAAR</sequence>
<dbReference type="SMART" id="SM00421">
    <property type="entry name" value="HTH_LUXR"/>
    <property type="match status" value="1"/>
</dbReference>
<dbReference type="OrthoDB" id="9808843at2"/>
<dbReference type="InterPro" id="IPR000792">
    <property type="entry name" value="Tscrpt_reg_LuxR_C"/>
</dbReference>
<evidence type="ECO:0000313" key="8">
    <source>
        <dbReference type="EMBL" id="ROR97576.1"/>
    </source>
</evidence>
<dbReference type="InterPro" id="IPR039420">
    <property type="entry name" value="WalR-like"/>
</dbReference>
<dbReference type="Gene3D" id="3.40.50.2300">
    <property type="match status" value="1"/>
</dbReference>
<organism evidence="8 9">
    <name type="scientific">Salana multivorans</name>
    <dbReference type="NCBI Taxonomy" id="120377"/>
    <lineage>
        <taxon>Bacteria</taxon>
        <taxon>Bacillati</taxon>
        <taxon>Actinomycetota</taxon>
        <taxon>Actinomycetes</taxon>
        <taxon>Micrococcales</taxon>
        <taxon>Beutenbergiaceae</taxon>
        <taxon>Salana</taxon>
    </lineage>
</organism>
<dbReference type="SUPFAM" id="SSF52172">
    <property type="entry name" value="CheY-like"/>
    <property type="match status" value="1"/>
</dbReference>
<comment type="caution">
    <text evidence="8">The sequence shown here is derived from an EMBL/GenBank/DDBJ whole genome shotgun (WGS) entry which is preliminary data.</text>
</comment>
<evidence type="ECO:0000256" key="2">
    <source>
        <dbReference type="ARBA" id="ARBA00023015"/>
    </source>
</evidence>
<keyword evidence="4" id="KW-0804">Transcription</keyword>
<dbReference type="InterPro" id="IPR036388">
    <property type="entry name" value="WH-like_DNA-bd_sf"/>
</dbReference>
<feature type="modified residue" description="4-aspartylphosphate" evidence="5">
    <location>
        <position position="57"/>
    </location>
</feature>
<dbReference type="EMBL" id="RKHQ01000001">
    <property type="protein sequence ID" value="ROR97576.1"/>
    <property type="molecule type" value="Genomic_DNA"/>
</dbReference>
<feature type="domain" description="Response regulatory" evidence="7">
    <location>
        <begin position="7"/>
        <end position="127"/>
    </location>
</feature>
<evidence type="ECO:0000259" key="7">
    <source>
        <dbReference type="PROSITE" id="PS50110"/>
    </source>
</evidence>
<dbReference type="CDD" id="cd17535">
    <property type="entry name" value="REC_NarL-like"/>
    <property type="match status" value="1"/>
</dbReference>
<name>A0A3N2DCR5_9MICO</name>
<keyword evidence="3" id="KW-0238">DNA-binding</keyword>
<keyword evidence="1 5" id="KW-0597">Phosphoprotein</keyword>
<dbReference type="Pfam" id="PF00072">
    <property type="entry name" value="Response_reg"/>
    <property type="match status" value="1"/>
</dbReference>
<keyword evidence="2" id="KW-0805">Transcription regulation</keyword>
<dbReference type="Pfam" id="PF00196">
    <property type="entry name" value="GerE"/>
    <property type="match status" value="1"/>
</dbReference>
<dbReference type="PANTHER" id="PTHR43214">
    <property type="entry name" value="TWO-COMPONENT RESPONSE REGULATOR"/>
    <property type="match status" value="1"/>
</dbReference>
<dbReference type="GO" id="GO:0003677">
    <property type="term" value="F:DNA binding"/>
    <property type="evidence" value="ECO:0007669"/>
    <property type="project" value="UniProtKB-KW"/>
</dbReference>
<dbReference type="Proteomes" id="UP000275356">
    <property type="component" value="Unassembled WGS sequence"/>
</dbReference>
<accession>A0A3N2DCR5</accession>
<evidence type="ECO:0000256" key="3">
    <source>
        <dbReference type="ARBA" id="ARBA00023125"/>
    </source>
</evidence>
<evidence type="ECO:0000313" key="9">
    <source>
        <dbReference type="Proteomes" id="UP000275356"/>
    </source>
</evidence>
<dbReference type="RefSeq" id="WP_123739601.1">
    <property type="nucleotide sequence ID" value="NZ_RKHQ01000001.1"/>
</dbReference>
<evidence type="ECO:0000259" key="6">
    <source>
        <dbReference type="PROSITE" id="PS50043"/>
    </source>
</evidence>
<dbReference type="InterPro" id="IPR001789">
    <property type="entry name" value="Sig_transdc_resp-reg_receiver"/>
</dbReference>
<protein>
    <submittedName>
        <fullName evidence="8">LuxR family two component transcriptional regulator</fullName>
    </submittedName>
</protein>
<evidence type="ECO:0000256" key="4">
    <source>
        <dbReference type="ARBA" id="ARBA00023163"/>
    </source>
</evidence>
<gene>
    <name evidence="8" type="ORF">EDD28_2176</name>
</gene>
<dbReference type="PANTHER" id="PTHR43214:SF24">
    <property type="entry name" value="TRANSCRIPTIONAL REGULATORY PROTEIN NARL-RELATED"/>
    <property type="match status" value="1"/>
</dbReference>
<dbReference type="PRINTS" id="PR00038">
    <property type="entry name" value="HTHLUXR"/>
</dbReference>
<dbReference type="AlphaFoldDB" id="A0A3N2DCR5"/>
<dbReference type="PROSITE" id="PS50110">
    <property type="entry name" value="RESPONSE_REGULATORY"/>
    <property type="match status" value="1"/>
</dbReference>